<keyword evidence="15" id="KW-1185">Reference proteome</keyword>
<dbReference type="CDD" id="cd06790">
    <property type="entry name" value="PDZ_neurabin-like"/>
    <property type="match status" value="1"/>
</dbReference>
<dbReference type="Proteomes" id="UP000694402">
    <property type="component" value="Unassembled WGS sequence"/>
</dbReference>
<dbReference type="InterPro" id="IPR043446">
    <property type="entry name" value="Neurabin-like"/>
</dbReference>
<dbReference type="SUPFAM" id="SSF50156">
    <property type="entry name" value="PDZ domain-like"/>
    <property type="match status" value="1"/>
</dbReference>
<feature type="compositionally biased region" description="Low complexity" evidence="12">
    <location>
        <begin position="299"/>
        <end position="311"/>
    </location>
</feature>
<evidence type="ECO:0000256" key="6">
    <source>
        <dbReference type="ARBA" id="ARBA00022902"/>
    </source>
</evidence>
<protein>
    <recommendedName>
        <fullName evidence="13">PDZ domain-containing protein</fullName>
    </recommendedName>
</protein>
<keyword evidence="3" id="KW-0963">Cytoplasm</keyword>
<evidence type="ECO:0000256" key="5">
    <source>
        <dbReference type="ARBA" id="ARBA00022782"/>
    </source>
</evidence>
<dbReference type="SMART" id="SM00228">
    <property type="entry name" value="PDZ"/>
    <property type="match status" value="1"/>
</dbReference>
<feature type="region of interest" description="Disordered" evidence="12">
    <location>
        <begin position="1"/>
        <end position="20"/>
    </location>
</feature>
<dbReference type="GO" id="GO:0005737">
    <property type="term" value="C:cytoplasm"/>
    <property type="evidence" value="ECO:0007669"/>
    <property type="project" value="TreeGrafter"/>
</dbReference>
<evidence type="ECO:0000256" key="9">
    <source>
        <dbReference type="ARBA" id="ARBA00023203"/>
    </source>
</evidence>
<evidence type="ECO:0000256" key="10">
    <source>
        <dbReference type="ARBA" id="ARBA00023212"/>
    </source>
</evidence>
<dbReference type="InterPro" id="IPR001478">
    <property type="entry name" value="PDZ"/>
</dbReference>
<name>A0A8C8CKK2_ONCTS</name>
<feature type="region of interest" description="Disordered" evidence="12">
    <location>
        <begin position="1020"/>
        <end position="1107"/>
    </location>
</feature>
<feature type="region of interest" description="Disordered" evidence="12">
    <location>
        <begin position="165"/>
        <end position="208"/>
    </location>
</feature>
<dbReference type="SUPFAM" id="SSF57997">
    <property type="entry name" value="Tropomyosin"/>
    <property type="match status" value="1"/>
</dbReference>
<keyword evidence="2" id="KW-0217">Developmental protein</keyword>
<sequence>MMRTDNKGRSASPHRNAYKSDFHTIKCSLDAATRPRPSSLGASIPSPGSMAVPHTRTSSGGNPGEGTRGGALSPRGTKIKDNIFFQMDSQQHLLYPLSEALPKHPLSSNSVRSSVASMSSVELSMLDKQSKAEEIAEIDRAALAQKFSVTRKLFETVIGGQSLNVSPGRDGRRLVESGEERGIGSARSRLDREQLTSMSESEGEGERRKELMHIHISLPNIELHTATSLPTPLHPVNGHNSETFSPDGRSPTTDPSDRRSVYGRSVLDGSVCENFVFSHVSNLSSPAPTSPHSQPPSPSSNSPSPLTPVSPCSDQTDLYSPSSPNADPLDNRSLSEGNHPNDLYMTPDVPLTPKEGSGAGTVRAELVEVKNESSESDGNEGEEEGKREEGNENNLVDDVFEESRVEPRIVEPTSAQRTVEPRMVEKRTVEPPVEPRMVECVEGFPDSLEVTEQESESERDMKQQETEQREDRMEGENRLISQEIEQHREEGTTGDGEKVEVEVKGDEAGEQEERELEERETMCSDSKEKMREEVSEGEEEAKEKAGLEDGGIDFREEEERKCRGRVEVKEEQERECTERGDEENGFAAILGIENEAFMEDGELNSECHDDLEWHRKDWEQLFMEYEEIPSLPHEDDDDVDSAKRRKIKFSAAPIKVFLTYSNADYDRRNDDVDPVSASAEYELEKRVDKMDVFPVQIKKGVEGLGISIIGMGVGADQGLEKLGIFVKTITENGATQQDGRIQVNDQIVEVDGVSLVGVTQLFAATVLKNTIGTVRFFIGREKQGEESEVARLINESLEQDKTPSTVEVLNDGVVGLSSVEETVEVLRTDDEEDDEEKEITSCIRCQQLQLKVRTKSDQLCLVREKLWGCEEQQALWESHQAELNERVQDGEEKADKLEKYWQEAQALCRIVNQRLADTQSQLDSLEVKYSKAKRLLREFQHREKESEGREEELQREMEESERIHGETVERLQRRIGLLERGEMAPESDNQSLDTSFISSADWSIAVPVTDLLDTSAHRARAQLAQKAKRHPPSRDKLRESFRQQGEEDHIQSCGGKSQSLTAIAPRETGRSVSVGGHRVHSSTSSLSALTSKPHPLSPHPPARPVPP</sequence>
<keyword evidence="7" id="KW-0770">Synapse</keyword>
<feature type="compositionally biased region" description="Basic and acidic residues" evidence="12">
    <location>
        <begin position="169"/>
        <end position="194"/>
    </location>
</feature>
<feature type="compositionally biased region" description="Pro residues" evidence="12">
    <location>
        <begin position="1095"/>
        <end position="1107"/>
    </location>
</feature>
<keyword evidence="4" id="KW-0597">Phosphoprotein</keyword>
<dbReference type="GO" id="GO:0051015">
    <property type="term" value="F:actin filament binding"/>
    <property type="evidence" value="ECO:0007669"/>
    <property type="project" value="TreeGrafter"/>
</dbReference>
<dbReference type="GO" id="GO:0015629">
    <property type="term" value="C:actin cytoskeleton"/>
    <property type="evidence" value="ECO:0007669"/>
    <property type="project" value="TreeGrafter"/>
</dbReference>
<feature type="region of interest" description="Disordered" evidence="12">
    <location>
        <begin position="227"/>
        <end position="261"/>
    </location>
</feature>
<feature type="compositionally biased region" description="Basic and acidic residues" evidence="12">
    <location>
        <begin position="1032"/>
        <end position="1050"/>
    </location>
</feature>
<keyword evidence="10" id="KW-0206">Cytoskeleton</keyword>
<keyword evidence="8" id="KW-0175">Coiled coil</keyword>
<dbReference type="PROSITE" id="PS50106">
    <property type="entry name" value="PDZ"/>
    <property type="match status" value="1"/>
</dbReference>
<reference evidence="14" key="1">
    <citation type="submission" date="2025-08" db="UniProtKB">
        <authorList>
            <consortium name="Ensembl"/>
        </authorList>
    </citation>
    <scope>IDENTIFICATION</scope>
</reference>
<dbReference type="GeneTree" id="ENSGT00940000164127"/>
<feature type="compositionally biased region" description="Basic and acidic residues" evidence="12">
    <location>
        <begin position="516"/>
        <end position="534"/>
    </location>
</feature>
<comment type="subcellular location">
    <subcellularLocation>
        <location evidence="1">Cytoplasm</location>
        <location evidence="1">Cytoskeleton</location>
    </subcellularLocation>
    <subcellularLocation>
        <location evidence="11">Synapse</location>
    </subcellularLocation>
</comment>
<feature type="compositionally biased region" description="Acidic residues" evidence="12">
    <location>
        <begin position="374"/>
        <end position="383"/>
    </location>
</feature>
<feature type="compositionally biased region" description="Basic and acidic residues" evidence="12">
    <location>
        <begin position="456"/>
        <end position="477"/>
    </location>
</feature>
<dbReference type="GO" id="GO:0030425">
    <property type="term" value="C:dendrite"/>
    <property type="evidence" value="ECO:0007669"/>
    <property type="project" value="TreeGrafter"/>
</dbReference>
<dbReference type="GO" id="GO:0014069">
    <property type="term" value="C:postsynaptic density"/>
    <property type="evidence" value="ECO:0007669"/>
    <property type="project" value="TreeGrafter"/>
</dbReference>
<evidence type="ECO:0000256" key="3">
    <source>
        <dbReference type="ARBA" id="ARBA00022490"/>
    </source>
</evidence>
<feature type="region of interest" description="Disordered" evidence="12">
    <location>
        <begin position="283"/>
        <end position="581"/>
    </location>
</feature>
<evidence type="ECO:0000256" key="12">
    <source>
        <dbReference type="SAM" id="MobiDB-lite"/>
    </source>
</evidence>
<evidence type="ECO:0000256" key="4">
    <source>
        <dbReference type="ARBA" id="ARBA00022553"/>
    </source>
</evidence>
<feature type="compositionally biased region" description="Basic and acidic residues" evidence="12">
    <location>
        <begin position="484"/>
        <end position="507"/>
    </location>
</feature>
<dbReference type="FunFam" id="2.30.42.10:FF:000010">
    <property type="entry name" value="Neurabin-1 isoform 1"/>
    <property type="match status" value="1"/>
</dbReference>
<feature type="compositionally biased region" description="Basic and acidic residues" evidence="12">
    <location>
        <begin position="419"/>
        <end position="429"/>
    </location>
</feature>
<feature type="compositionally biased region" description="Polar residues" evidence="12">
    <location>
        <begin position="238"/>
        <end position="254"/>
    </location>
</feature>
<evidence type="ECO:0000256" key="2">
    <source>
        <dbReference type="ARBA" id="ARBA00022473"/>
    </source>
</evidence>
<feature type="region of interest" description="Disordered" evidence="12">
    <location>
        <begin position="29"/>
        <end position="73"/>
    </location>
</feature>
<evidence type="ECO:0000256" key="8">
    <source>
        <dbReference type="ARBA" id="ARBA00023054"/>
    </source>
</evidence>
<feature type="region of interest" description="Disordered" evidence="12">
    <location>
        <begin position="940"/>
        <end position="964"/>
    </location>
</feature>
<feature type="compositionally biased region" description="Low complexity" evidence="12">
    <location>
        <begin position="1070"/>
        <end position="1094"/>
    </location>
</feature>
<evidence type="ECO:0000256" key="1">
    <source>
        <dbReference type="ARBA" id="ARBA00004245"/>
    </source>
</evidence>
<dbReference type="PANTHER" id="PTHR16154">
    <property type="entry name" value="NEURABIN"/>
    <property type="match status" value="1"/>
</dbReference>
<evidence type="ECO:0000259" key="13">
    <source>
        <dbReference type="PROSITE" id="PS50106"/>
    </source>
</evidence>
<keyword evidence="6" id="KW-0524">Neurogenesis</keyword>
<keyword evidence="5" id="KW-0221">Differentiation</keyword>
<evidence type="ECO:0000256" key="11">
    <source>
        <dbReference type="ARBA" id="ARBA00034103"/>
    </source>
</evidence>
<dbReference type="Ensembl" id="ENSOTST00005014208.2">
    <property type="protein sequence ID" value="ENSOTSP00005012978.2"/>
    <property type="gene ID" value="ENSOTSG00005006649.2"/>
</dbReference>
<keyword evidence="9" id="KW-0009">Actin-binding</keyword>
<dbReference type="GO" id="GO:0031175">
    <property type="term" value="P:neuron projection development"/>
    <property type="evidence" value="ECO:0007669"/>
    <property type="project" value="TreeGrafter"/>
</dbReference>
<dbReference type="PANTHER" id="PTHR16154:SF26">
    <property type="entry name" value="PROTEIN PHOSPHATASE 1 REGULATORY SUBUNIT 9 LIKE"/>
    <property type="match status" value="1"/>
</dbReference>
<evidence type="ECO:0000313" key="14">
    <source>
        <dbReference type="Ensembl" id="ENSOTSP00005012978.2"/>
    </source>
</evidence>
<dbReference type="GO" id="GO:0007015">
    <property type="term" value="P:actin filament organization"/>
    <property type="evidence" value="ECO:0007669"/>
    <property type="project" value="TreeGrafter"/>
</dbReference>
<proteinExistence type="predicted"/>
<dbReference type="GO" id="GO:0019722">
    <property type="term" value="P:calcium-mediated signaling"/>
    <property type="evidence" value="ECO:0007669"/>
    <property type="project" value="TreeGrafter"/>
</dbReference>
<evidence type="ECO:0000256" key="7">
    <source>
        <dbReference type="ARBA" id="ARBA00023018"/>
    </source>
</evidence>
<feature type="compositionally biased region" description="Polar residues" evidence="12">
    <location>
        <begin position="312"/>
        <end position="325"/>
    </location>
</feature>
<accession>A0A8C8CKK2</accession>
<dbReference type="Pfam" id="PF17817">
    <property type="entry name" value="PDZ_5"/>
    <property type="match status" value="1"/>
</dbReference>
<feature type="domain" description="PDZ" evidence="13">
    <location>
        <begin position="694"/>
        <end position="782"/>
    </location>
</feature>
<organism evidence="14 15">
    <name type="scientific">Oncorhynchus tshawytscha</name>
    <name type="common">Chinook salmon</name>
    <name type="synonym">Salmo tshawytscha</name>
    <dbReference type="NCBI Taxonomy" id="74940"/>
    <lineage>
        <taxon>Eukaryota</taxon>
        <taxon>Metazoa</taxon>
        <taxon>Chordata</taxon>
        <taxon>Craniata</taxon>
        <taxon>Vertebrata</taxon>
        <taxon>Euteleostomi</taxon>
        <taxon>Actinopterygii</taxon>
        <taxon>Neopterygii</taxon>
        <taxon>Teleostei</taxon>
        <taxon>Protacanthopterygii</taxon>
        <taxon>Salmoniformes</taxon>
        <taxon>Salmonidae</taxon>
        <taxon>Salmoninae</taxon>
        <taxon>Oncorhynchus</taxon>
    </lineage>
</organism>
<dbReference type="Pfam" id="PF00595">
    <property type="entry name" value="PDZ"/>
    <property type="match status" value="1"/>
</dbReference>
<evidence type="ECO:0000313" key="15">
    <source>
        <dbReference type="Proteomes" id="UP000694402"/>
    </source>
</evidence>
<feature type="compositionally biased region" description="Basic and acidic residues" evidence="12">
    <location>
        <begin position="541"/>
        <end position="579"/>
    </location>
</feature>
<dbReference type="InterPro" id="IPR040645">
    <property type="entry name" value="Neurabin-1/2_PDZ"/>
</dbReference>
<dbReference type="Gene3D" id="2.30.42.10">
    <property type="match status" value="1"/>
</dbReference>
<dbReference type="InterPro" id="IPR036034">
    <property type="entry name" value="PDZ_sf"/>
</dbReference>
<reference evidence="14" key="2">
    <citation type="submission" date="2025-09" db="UniProtKB">
        <authorList>
            <consortium name="Ensembl"/>
        </authorList>
    </citation>
    <scope>IDENTIFICATION</scope>
</reference>
<gene>
    <name evidence="14" type="primary">LOC112260808</name>
</gene>
<dbReference type="AlphaFoldDB" id="A0A8C8CKK2"/>